<dbReference type="CDD" id="cd00761">
    <property type="entry name" value="Glyco_tranf_GTA_type"/>
    <property type="match status" value="1"/>
</dbReference>
<evidence type="ECO:0000313" key="2">
    <source>
        <dbReference type="EMBL" id="OAF16763.1"/>
    </source>
</evidence>
<reference evidence="2 3" key="1">
    <citation type="submission" date="2016-02" db="EMBL/GenBank/DDBJ databases">
        <title>Draft genome sequence of the strain BR 10247T Bradyrhizobium neotropicale isolated from nodules of Centrolobium paraense.</title>
        <authorList>
            <person name="Simoes-Araujo J.L."/>
            <person name="Barauna A.C."/>
            <person name="Silva K."/>
            <person name="Zilli J.E."/>
        </authorList>
    </citation>
    <scope>NUCLEOTIDE SEQUENCE [LARGE SCALE GENOMIC DNA]</scope>
    <source>
        <strain evidence="2 3">BR 10247</strain>
    </source>
</reference>
<dbReference type="EMBL" id="LSEF01000052">
    <property type="protein sequence ID" value="OAF16763.1"/>
    <property type="molecule type" value="Genomic_DNA"/>
</dbReference>
<dbReference type="Proteomes" id="UP000077173">
    <property type="component" value="Unassembled WGS sequence"/>
</dbReference>
<proteinExistence type="predicted"/>
<dbReference type="PANTHER" id="PTHR22916">
    <property type="entry name" value="GLYCOSYLTRANSFERASE"/>
    <property type="match status" value="1"/>
</dbReference>
<dbReference type="Pfam" id="PF00535">
    <property type="entry name" value="Glycos_transf_2"/>
    <property type="match status" value="1"/>
</dbReference>
<dbReference type="InterPro" id="IPR029044">
    <property type="entry name" value="Nucleotide-diphossugar_trans"/>
</dbReference>
<dbReference type="PANTHER" id="PTHR22916:SF64">
    <property type="entry name" value="TRANSFERASE, PUTATIVE-RELATED"/>
    <property type="match status" value="1"/>
</dbReference>
<dbReference type="InterPro" id="IPR001173">
    <property type="entry name" value="Glyco_trans_2-like"/>
</dbReference>
<dbReference type="SUPFAM" id="SSF53448">
    <property type="entry name" value="Nucleotide-diphospho-sugar transferases"/>
    <property type="match status" value="1"/>
</dbReference>
<dbReference type="AlphaFoldDB" id="A0A176ZA85"/>
<gene>
    <name evidence="2" type="ORF">AXW67_12000</name>
</gene>
<keyword evidence="2" id="KW-0808">Transferase</keyword>
<sequence length="332" mass="37278">MSTSKYLVSVVIPAFNAEATIDETLRSVRSQSYERLEIIVVDDGSADGTLAVAERHAECDPRINIVRQDNAGVAAARNTGWRAARADFIAFIDADDLWAPGKIERQLQAMMDGGERTGLVYSWYAWIDAKSRVSVKSDPVFHAGEVLDYLFEGNFIGNGSSAMVRREALVAANGFESGLRASGAQGCEDLLLYCRVAETYHFAVVPEYEIGYRYLPNNMSSDMTRMFRSWMLVADEMAARHPDRIALLDRGISNYARWLLRRALIGGRLRYFASVLWLLARRNPLLAAKVATLGLPRDMISAGWWMSRGLRHREFRRPSPSFLIGDPSQSQW</sequence>
<keyword evidence="3" id="KW-1185">Reference proteome</keyword>
<evidence type="ECO:0000259" key="1">
    <source>
        <dbReference type="Pfam" id="PF00535"/>
    </source>
</evidence>
<organism evidence="2 3">
    <name type="scientific">Bradyrhizobium neotropicale</name>
    <dbReference type="NCBI Taxonomy" id="1497615"/>
    <lineage>
        <taxon>Bacteria</taxon>
        <taxon>Pseudomonadati</taxon>
        <taxon>Pseudomonadota</taxon>
        <taxon>Alphaproteobacteria</taxon>
        <taxon>Hyphomicrobiales</taxon>
        <taxon>Nitrobacteraceae</taxon>
        <taxon>Bradyrhizobium</taxon>
    </lineage>
</organism>
<comment type="caution">
    <text evidence="2">The sequence shown here is derived from an EMBL/GenBank/DDBJ whole genome shotgun (WGS) entry which is preliminary data.</text>
</comment>
<dbReference type="GO" id="GO:0016758">
    <property type="term" value="F:hexosyltransferase activity"/>
    <property type="evidence" value="ECO:0007669"/>
    <property type="project" value="UniProtKB-ARBA"/>
</dbReference>
<dbReference type="RefSeq" id="WP_063678885.1">
    <property type="nucleotide sequence ID" value="NZ_LSEF01000052.1"/>
</dbReference>
<name>A0A176ZA85_9BRAD</name>
<feature type="domain" description="Glycosyltransferase 2-like" evidence="1">
    <location>
        <begin position="9"/>
        <end position="169"/>
    </location>
</feature>
<dbReference type="Gene3D" id="3.90.550.10">
    <property type="entry name" value="Spore Coat Polysaccharide Biosynthesis Protein SpsA, Chain A"/>
    <property type="match status" value="1"/>
</dbReference>
<accession>A0A176ZA85</accession>
<evidence type="ECO:0000313" key="3">
    <source>
        <dbReference type="Proteomes" id="UP000077173"/>
    </source>
</evidence>
<protein>
    <submittedName>
        <fullName evidence="2">Glycosyl transferase family 2</fullName>
    </submittedName>
</protein>